<keyword evidence="5" id="KW-1185">Reference proteome</keyword>
<dbReference type="PROSITE" id="PS01036">
    <property type="entry name" value="HSP70_3"/>
    <property type="match status" value="1"/>
</dbReference>
<dbReference type="InterPro" id="IPR018181">
    <property type="entry name" value="Heat_shock_70_CS"/>
</dbReference>
<keyword evidence="3" id="KW-0067">ATP-binding</keyword>
<name>A0ABN6NCC6_9BACT</name>
<dbReference type="InterPro" id="IPR013126">
    <property type="entry name" value="Hsp_70_fam"/>
</dbReference>
<evidence type="ECO:0000256" key="1">
    <source>
        <dbReference type="ARBA" id="ARBA00007381"/>
    </source>
</evidence>
<dbReference type="Pfam" id="PF00012">
    <property type="entry name" value="HSP70"/>
    <property type="match status" value="1"/>
</dbReference>
<dbReference type="PROSITE" id="PS00297">
    <property type="entry name" value="HSP70_1"/>
    <property type="match status" value="1"/>
</dbReference>
<dbReference type="EMBL" id="AP025592">
    <property type="protein sequence ID" value="BDG10880.1"/>
    <property type="molecule type" value="Genomic_DNA"/>
</dbReference>
<dbReference type="PANTHER" id="PTHR19375">
    <property type="entry name" value="HEAT SHOCK PROTEIN 70KDA"/>
    <property type="match status" value="1"/>
</dbReference>
<evidence type="ECO:0000313" key="5">
    <source>
        <dbReference type="Proteomes" id="UP001162734"/>
    </source>
</evidence>
<dbReference type="Proteomes" id="UP001162734">
    <property type="component" value="Chromosome"/>
</dbReference>
<evidence type="ECO:0000256" key="2">
    <source>
        <dbReference type="ARBA" id="ARBA00022741"/>
    </source>
</evidence>
<accession>A0ABN6NCC6</accession>
<reference evidence="5" key="1">
    <citation type="journal article" date="2022" name="Int. J. Syst. Evol. Microbiol.">
        <title>Anaeromyxobacter oryzae sp. nov., Anaeromyxobacter diazotrophicus sp. nov. and Anaeromyxobacter paludicola sp. nov., isolated from paddy soils.</title>
        <authorList>
            <person name="Itoh H."/>
            <person name="Xu Z."/>
            <person name="Mise K."/>
            <person name="Masuda Y."/>
            <person name="Ushijima N."/>
            <person name="Hayakawa C."/>
            <person name="Shiratori Y."/>
            <person name="Senoo K."/>
        </authorList>
    </citation>
    <scope>NUCLEOTIDE SEQUENCE [LARGE SCALE GENOMIC DNA]</scope>
    <source>
        <strain evidence="5">Red630</strain>
    </source>
</reference>
<dbReference type="PRINTS" id="PR00301">
    <property type="entry name" value="HEATSHOCK70"/>
</dbReference>
<sequence>MSSPSGIVLGIDLGTTFSTAAALVDGKLHFALDGRGEACIPSVVHFPKAGPPIVGAEADRLRASDPQYTVFGIKRIIGHAADSPGARLLDACAGFRIRAQGPQGAGEAAVEVRGRLWPASEVAALLLRHLRERAEARFGRQIGGAVLTVPVTATPEVKDAMRRCGRAAGLEVLRVVSEPCAGAVSRGFAGPGWGDAPVLVFDFGGGTFDATVVRKEDGRLKVLSSGGDDCLGGEDFDVAFARWIASGIWRTRNVEVERDVILRSRIQRQCEQVKRLLSSSPEARYVLKDAFSGREPHLDVLIHREHLRPHWAELVQRAVACAAATVRDAGLGPGDLGAMLLIGGTTFVPQVRAAAAAAFPRPCLAEDDPQTAVARGAALLGARPELLVD</sequence>
<evidence type="ECO:0000313" key="4">
    <source>
        <dbReference type="EMBL" id="BDG10880.1"/>
    </source>
</evidence>
<dbReference type="Gene3D" id="3.30.420.40">
    <property type="match status" value="2"/>
</dbReference>
<proteinExistence type="inferred from homology"/>
<keyword evidence="2" id="KW-0547">Nucleotide-binding</keyword>
<gene>
    <name evidence="4" type="ORF">AMPC_39930</name>
</gene>
<dbReference type="InterPro" id="IPR043129">
    <property type="entry name" value="ATPase_NBD"/>
</dbReference>
<evidence type="ECO:0000256" key="3">
    <source>
        <dbReference type="ARBA" id="ARBA00022840"/>
    </source>
</evidence>
<dbReference type="SUPFAM" id="SSF53067">
    <property type="entry name" value="Actin-like ATPase domain"/>
    <property type="match status" value="2"/>
</dbReference>
<comment type="similarity">
    <text evidence="1">Belongs to the heat shock protein 70 family.</text>
</comment>
<organism evidence="4 5">
    <name type="scientific">Anaeromyxobacter paludicola</name>
    <dbReference type="NCBI Taxonomy" id="2918171"/>
    <lineage>
        <taxon>Bacteria</taxon>
        <taxon>Pseudomonadati</taxon>
        <taxon>Myxococcota</taxon>
        <taxon>Myxococcia</taxon>
        <taxon>Myxococcales</taxon>
        <taxon>Cystobacterineae</taxon>
        <taxon>Anaeromyxobacteraceae</taxon>
        <taxon>Anaeromyxobacter</taxon>
    </lineage>
</organism>
<protein>
    <submittedName>
        <fullName evidence="4">Uncharacterized protein</fullName>
    </submittedName>
</protein>
<dbReference type="Gene3D" id="3.90.640.10">
    <property type="entry name" value="Actin, Chain A, domain 4"/>
    <property type="match status" value="1"/>
</dbReference>
<dbReference type="RefSeq" id="WP_248343470.1">
    <property type="nucleotide sequence ID" value="NZ_AP025592.1"/>
</dbReference>
<dbReference type="PROSITE" id="PS00329">
    <property type="entry name" value="HSP70_2"/>
    <property type="match status" value="1"/>
</dbReference>